<dbReference type="STRING" id="634430.SAMN04488241_101294"/>
<protein>
    <submittedName>
        <fullName evidence="2">Uncharacterized protein</fullName>
    </submittedName>
</protein>
<dbReference type="RefSeq" id="WP_093330336.1">
    <property type="nucleotide sequence ID" value="NZ_FOXP01000001.1"/>
</dbReference>
<sequence>MRLSLLLPLAAAASPALADTLPLARGAYVERGDACADAPNAVIRRYDGQGIGSSKVGRCTGRVLVHIRRRYTLRQNCEQYGDPRGRRFRATDNVKVRVDGRTSFTDLKTGTHYRLCPGLHPASRS</sequence>
<dbReference type="AlphaFoldDB" id="A0A1I5PXS3"/>
<dbReference type="OrthoDB" id="8778063at2"/>
<evidence type="ECO:0000313" key="3">
    <source>
        <dbReference type="Proteomes" id="UP000199586"/>
    </source>
</evidence>
<dbReference type="EMBL" id="FOXP01000001">
    <property type="protein sequence ID" value="SFP38580.1"/>
    <property type="molecule type" value="Genomic_DNA"/>
</dbReference>
<evidence type="ECO:0000313" key="2">
    <source>
        <dbReference type="EMBL" id="SFP38580.1"/>
    </source>
</evidence>
<accession>A0A1I5PXS3</accession>
<keyword evidence="1" id="KW-0732">Signal</keyword>
<dbReference type="Proteomes" id="UP000199586">
    <property type="component" value="Unassembled WGS sequence"/>
</dbReference>
<organism evidence="2 3">
    <name type="scientific">Sphingomonas rubra</name>
    <dbReference type="NCBI Taxonomy" id="634430"/>
    <lineage>
        <taxon>Bacteria</taxon>
        <taxon>Pseudomonadati</taxon>
        <taxon>Pseudomonadota</taxon>
        <taxon>Alphaproteobacteria</taxon>
        <taxon>Sphingomonadales</taxon>
        <taxon>Sphingomonadaceae</taxon>
        <taxon>Sphingomonas</taxon>
    </lineage>
</organism>
<reference evidence="3" key="1">
    <citation type="submission" date="2016-10" db="EMBL/GenBank/DDBJ databases">
        <authorList>
            <person name="Varghese N."/>
            <person name="Submissions S."/>
        </authorList>
    </citation>
    <scope>NUCLEOTIDE SEQUENCE [LARGE SCALE GENOMIC DNA]</scope>
    <source>
        <strain evidence="3">CGMCC 1.9113</strain>
    </source>
</reference>
<keyword evidence="3" id="KW-1185">Reference proteome</keyword>
<feature type="signal peptide" evidence="1">
    <location>
        <begin position="1"/>
        <end position="18"/>
    </location>
</feature>
<feature type="chain" id="PRO_5011791105" evidence="1">
    <location>
        <begin position="19"/>
        <end position="125"/>
    </location>
</feature>
<evidence type="ECO:0000256" key="1">
    <source>
        <dbReference type="SAM" id="SignalP"/>
    </source>
</evidence>
<gene>
    <name evidence="2" type="ORF">SAMN04488241_101294</name>
</gene>
<name>A0A1I5PXS3_9SPHN</name>
<proteinExistence type="predicted"/>